<dbReference type="EMBL" id="AMCI01000696">
    <property type="protein sequence ID" value="EJX08137.1"/>
    <property type="molecule type" value="Genomic_DNA"/>
</dbReference>
<organism evidence="1">
    <name type="scientific">gut metagenome</name>
    <dbReference type="NCBI Taxonomy" id="749906"/>
    <lineage>
        <taxon>unclassified sequences</taxon>
        <taxon>metagenomes</taxon>
        <taxon>organismal metagenomes</taxon>
    </lineage>
</organism>
<gene>
    <name evidence="1" type="ORF">EVA_03751</name>
</gene>
<sequence>MRSNKWVCFIFIYSFLLHVKVPGRNPFGRAREINLAEFINH</sequence>
<reference evidence="1" key="1">
    <citation type="journal article" date="2012" name="PLoS ONE">
        <title>Gene sets for utilization of primary and secondary nutrition supplies in the distal gut of endangered iberian lynx.</title>
        <authorList>
            <person name="Alcaide M."/>
            <person name="Messina E."/>
            <person name="Richter M."/>
            <person name="Bargiela R."/>
            <person name="Peplies J."/>
            <person name="Huws S.A."/>
            <person name="Newbold C.J."/>
            <person name="Golyshin P.N."/>
            <person name="Simon M.A."/>
            <person name="Lopez G."/>
            <person name="Yakimov M.M."/>
            <person name="Ferrer M."/>
        </authorList>
    </citation>
    <scope>NUCLEOTIDE SEQUENCE</scope>
</reference>
<protein>
    <submittedName>
        <fullName evidence="1">Uncharacterized protein</fullName>
    </submittedName>
</protein>
<comment type="caution">
    <text evidence="1">The sequence shown here is derived from an EMBL/GenBank/DDBJ whole genome shotgun (WGS) entry which is preliminary data.</text>
</comment>
<proteinExistence type="predicted"/>
<evidence type="ECO:0000313" key="1">
    <source>
        <dbReference type="EMBL" id="EJX08137.1"/>
    </source>
</evidence>
<dbReference type="AlphaFoldDB" id="J9GK56"/>
<name>J9GK56_9ZZZZ</name>
<accession>J9GK56</accession>